<dbReference type="EMBL" id="WSEL01000002">
    <property type="protein sequence ID" value="MVQ28021.1"/>
    <property type="molecule type" value="Genomic_DNA"/>
</dbReference>
<protein>
    <submittedName>
        <fullName evidence="2">Uncharacterized protein</fullName>
    </submittedName>
</protein>
<organism evidence="2 3">
    <name type="scientific">Ramlibacter pinisoli</name>
    <dbReference type="NCBI Taxonomy" id="2682844"/>
    <lineage>
        <taxon>Bacteria</taxon>
        <taxon>Pseudomonadati</taxon>
        <taxon>Pseudomonadota</taxon>
        <taxon>Betaproteobacteria</taxon>
        <taxon>Burkholderiales</taxon>
        <taxon>Comamonadaceae</taxon>
        <taxon>Ramlibacter</taxon>
    </lineage>
</organism>
<keyword evidence="3" id="KW-1185">Reference proteome</keyword>
<feature type="chain" id="PRO_5026672252" evidence="1">
    <location>
        <begin position="44"/>
        <end position="176"/>
    </location>
</feature>
<dbReference type="RefSeq" id="WP_157396146.1">
    <property type="nucleotide sequence ID" value="NZ_WSEL01000002.1"/>
</dbReference>
<keyword evidence="1" id="KW-0732">Signal</keyword>
<reference evidence="2 3" key="1">
    <citation type="submission" date="2019-12" db="EMBL/GenBank/DDBJ databases">
        <authorList>
            <person name="Huq M.A."/>
        </authorList>
    </citation>
    <scope>NUCLEOTIDE SEQUENCE [LARGE SCALE GENOMIC DNA]</scope>
    <source>
        <strain evidence="2 3">MAH-25</strain>
    </source>
</reference>
<evidence type="ECO:0000256" key="1">
    <source>
        <dbReference type="SAM" id="SignalP"/>
    </source>
</evidence>
<gene>
    <name evidence="2" type="ORF">GON04_01060</name>
</gene>
<dbReference type="Proteomes" id="UP000469385">
    <property type="component" value="Unassembled WGS sequence"/>
</dbReference>
<proteinExistence type="predicted"/>
<sequence>MPYLAHPLLAACRRPCAAIGRLLPAVAAALLAGAALAPAAALADDLLVRFDGGIGSQPLRSGPAVNTVQNVNPGGIPWVIAELRADVRTDGRIRVNGRGLLLAGGNGVGTNGNQSVRARLFCDGAASDSNLVALEPNGDFRIDDRLVPTPPTPCNSPILLIVSGGGNWFAAGIPDR</sequence>
<evidence type="ECO:0000313" key="3">
    <source>
        <dbReference type="Proteomes" id="UP000469385"/>
    </source>
</evidence>
<comment type="caution">
    <text evidence="2">The sequence shown here is derived from an EMBL/GenBank/DDBJ whole genome shotgun (WGS) entry which is preliminary data.</text>
</comment>
<feature type="signal peptide" evidence="1">
    <location>
        <begin position="1"/>
        <end position="43"/>
    </location>
</feature>
<accession>A0A6N8IMG7</accession>
<dbReference type="AlphaFoldDB" id="A0A6N8IMG7"/>
<name>A0A6N8IMG7_9BURK</name>
<evidence type="ECO:0000313" key="2">
    <source>
        <dbReference type="EMBL" id="MVQ28021.1"/>
    </source>
</evidence>